<dbReference type="PANTHER" id="PTHR43774:SF1">
    <property type="entry name" value="PEPTIDE METHIONINE SULFOXIDE REDUCTASE MSRA 2"/>
    <property type="match status" value="1"/>
</dbReference>
<feature type="domain" description="Peptide methionine sulphoxide reductase MsrA" evidence="6">
    <location>
        <begin position="60"/>
        <end position="174"/>
    </location>
</feature>
<keyword evidence="3" id="KW-0560">Oxidoreductase</keyword>
<dbReference type="OMA" id="FWNVEAA"/>
<dbReference type="GO" id="GO:0008113">
    <property type="term" value="F:peptide-methionine (S)-S-oxide reductase activity"/>
    <property type="evidence" value="ECO:0007669"/>
    <property type="project" value="UniProtKB-EC"/>
</dbReference>
<evidence type="ECO:0000313" key="9">
    <source>
        <dbReference type="Proteomes" id="UP000094527"/>
    </source>
</evidence>
<dbReference type="SUPFAM" id="SSF55068">
    <property type="entry name" value="Peptide methionine sulfoxide reductase"/>
    <property type="match status" value="1"/>
</dbReference>
<dbReference type="InterPro" id="IPR036509">
    <property type="entry name" value="Met_Sox_Rdtase_MsrA_sf"/>
</dbReference>
<evidence type="ECO:0000259" key="6">
    <source>
        <dbReference type="Pfam" id="PF01625"/>
    </source>
</evidence>
<dbReference type="InterPro" id="IPR049006">
    <property type="entry name" value="MsrA_helical"/>
</dbReference>
<dbReference type="Proteomes" id="UP000094527">
    <property type="component" value="Unassembled WGS sequence"/>
</dbReference>
<comment type="similarity">
    <text evidence="1">Belongs to the MsrA Met sulfoxide reductase family.</text>
</comment>
<feature type="region of interest" description="Disordered" evidence="5">
    <location>
        <begin position="1"/>
        <end position="27"/>
    </location>
</feature>
<dbReference type="OrthoDB" id="77405at2759"/>
<proteinExistence type="inferred from homology"/>
<evidence type="ECO:0000256" key="5">
    <source>
        <dbReference type="SAM" id="MobiDB-lite"/>
    </source>
</evidence>
<keyword evidence="9" id="KW-1185">Reference proteome</keyword>
<feature type="compositionally biased region" description="Polar residues" evidence="5">
    <location>
        <begin position="15"/>
        <end position="27"/>
    </location>
</feature>
<evidence type="ECO:0000313" key="8">
    <source>
        <dbReference type="EMBL" id="ODM94460.1"/>
    </source>
</evidence>
<sequence length="240" mass="27230">MGCGASKKVPYPRESMQSSIKVSNNEQRNIVSRTPRVKRVVIMGDEKYKDWTGERATFGMSVGFSGGTSHDPTYRRLGDHTETVDIEYDPNETSYQEMLDLFWSNHNPTSNCSRQYMSAIFYHSPQQKALAEASLKAEEARRGSGSRITTKITPAKAFYDAENYHQKYLLQKHSYVLEELDIEPGEELIRSHVAARLNGYLGGHGTRKDFDNECQDLQLPPHVESYVRGKIKHHPASTKG</sequence>
<name>A0A1D2MN06_ORCCI</name>
<comment type="caution">
    <text evidence="8">The sequence shown here is derived from an EMBL/GenBank/DDBJ whole genome shotgun (WGS) entry which is preliminary data.</text>
</comment>
<dbReference type="Pfam" id="PF20939">
    <property type="entry name" value="MsrA_helical"/>
    <property type="match status" value="1"/>
</dbReference>
<accession>A0A1D2MN06</accession>
<dbReference type="STRING" id="48709.A0A1D2MN06"/>
<organism evidence="8 9">
    <name type="scientific">Orchesella cincta</name>
    <name type="common">Springtail</name>
    <name type="synonym">Podura cincta</name>
    <dbReference type="NCBI Taxonomy" id="48709"/>
    <lineage>
        <taxon>Eukaryota</taxon>
        <taxon>Metazoa</taxon>
        <taxon>Ecdysozoa</taxon>
        <taxon>Arthropoda</taxon>
        <taxon>Hexapoda</taxon>
        <taxon>Collembola</taxon>
        <taxon>Entomobryomorpha</taxon>
        <taxon>Entomobryoidea</taxon>
        <taxon>Orchesellidae</taxon>
        <taxon>Orchesellinae</taxon>
        <taxon>Orchesella</taxon>
    </lineage>
</organism>
<evidence type="ECO:0000256" key="1">
    <source>
        <dbReference type="ARBA" id="ARBA00005591"/>
    </source>
</evidence>
<dbReference type="AlphaFoldDB" id="A0A1D2MN06"/>
<dbReference type="PANTHER" id="PTHR43774">
    <property type="entry name" value="PEPTIDE METHIONINE SULFOXIDE REDUCTASE"/>
    <property type="match status" value="1"/>
</dbReference>
<feature type="domain" description="Selenoprotein methionine sulfoxide reductase A helical" evidence="7">
    <location>
        <begin position="186"/>
        <end position="219"/>
    </location>
</feature>
<protein>
    <recommendedName>
        <fullName evidence="2">peptide-methionine (S)-S-oxide reductase</fullName>
        <ecNumber evidence="2">1.8.4.11</ecNumber>
    </recommendedName>
    <alternativeName>
        <fullName evidence="4">Peptide-methionine (S)-S-oxide reductase</fullName>
    </alternativeName>
</protein>
<reference evidence="8 9" key="1">
    <citation type="journal article" date="2016" name="Genome Biol. Evol.">
        <title>Gene Family Evolution Reflects Adaptation to Soil Environmental Stressors in the Genome of the Collembolan Orchesella cincta.</title>
        <authorList>
            <person name="Faddeeva-Vakhrusheva A."/>
            <person name="Derks M.F."/>
            <person name="Anvar S.Y."/>
            <person name="Agamennone V."/>
            <person name="Suring W."/>
            <person name="Smit S."/>
            <person name="van Straalen N.M."/>
            <person name="Roelofs D."/>
        </authorList>
    </citation>
    <scope>NUCLEOTIDE SEQUENCE [LARGE SCALE GENOMIC DNA]</scope>
    <source>
        <tissue evidence="8">Mixed pool</tissue>
    </source>
</reference>
<evidence type="ECO:0000256" key="4">
    <source>
        <dbReference type="ARBA" id="ARBA00030643"/>
    </source>
</evidence>
<dbReference type="EC" id="1.8.4.11" evidence="2"/>
<evidence type="ECO:0000256" key="2">
    <source>
        <dbReference type="ARBA" id="ARBA00012502"/>
    </source>
</evidence>
<dbReference type="InterPro" id="IPR002569">
    <property type="entry name" value="Met_Sox_Rdtase_MsrA_dom"/>
</dbReference>
<dbReference type="Gene3D" id="3.30.1060.10">
    <property type="entry name" value="Peptide methionine sulphoxide reductase MsrA"/>
    <property type="match status" value="1"/>
</dbReference>
<evidence type="ECO:0000259" key="7">
    <source>
        <dbReference type="Pfam" id="PF20939"/>
    </source>
</evidence>
<evidence type="ECO:0000256" key="3">
    <source>
        <dbReference type="ARBA" id="ARBA00023002"/>
    </source>
</evidence>
<dbReference type="EMBL" id="LJIJ01000802">
    <property type="protein sequence ID" value="ODM94460.1"/>
    <property type="molecule type" value="Genomic_DNA"/>
</dbReference>
<gene>
    <name evidence="8" type="ORF">Ocin01_12209</name>
</gene>
<dbReference type="Pfam" id="PF01625">
    <property type="entry name" value="PMSR"/>
    <property type="match status" value="1"/>
</dbReference>